<protein>
    <submittedName>
        <fullName evidence="1">Uncharacterized protein</fullName>
    </submittedName>
</protein>
<dbReference type="AlphaFoldDB" id="A0AAV4HRB6"/>
<evidence type="ECO:0000313" key="2">
    <source>
        <dbReference type="Proteomes" id="UP000762676"/>
    </source>
</evidence>
<name>A0AAV4HRB6_9GAST</name>
<proteinExistence type="predicted"/>
<sequence length="104" mass="11486">MPQQNSTFEVCSWVPIFQVDGLGKVRVHCFPKAITIWHGWESNPRPPDLEPDALTTPPRCPYQVHPVSGTGLGKKSVVVIDFKHNGTAQEDGAHSGGNPRWRMG</sequence>
<gene>
    <name evidence="1" type="ORF">ElyMa_001067100</name>
</gene>
<dbReference type="EMBL" id="BMAT01002154">
    <property type="protein sequence ID" value="GFS00255.1"/>
    <property type="molecule type" value="Genomic_DNA"/>
</dbReference>
<reference evidence="1 2" key="1">
    <citation type="journal article" date="2021" name="Elife">
        <title>Chloroplast acquisition without the gene transfer in kleptoplastic sea slugs, Plakobranchus ocellatus.</title>
        <authorList>
            <person name="Maeda T."/>
            <person name="Takahashi S."/>
            <person name="Yoshida T."/>
            <person name="Shimamura S."/>
            <person name="Takaki Y."/>
            <person name="Nagai Y."/>
            <person name="Toyoda A."/>
            <person name="Suzuki Y."/>
            <person name="Arimoto A."/>
            <person name="Ishii H."/>
            <person name="Satoh N."/>
            <person name="Nishiyama T."/>
            <person name="Hasebe M."/>
            <person name="Maruyama T."/>
            <person name="Minagawa J."/>
            <person name="Obokata J."/>
            <person name="Shigenobu S."/>
        </authorList>
    </citation>
    <scope>NUCLEOTIDE SEQUENCE [LARGE SCALE GENOMIC DNA]</scope>
</reference>
<organism evidence="1 2">
    <name type="scientific">Elysia marginata</name>
    <dbReference type="NCBI Taxonomy" id="1093978"/>
    <lineage>
        <taxon>Eukaryota</taxon>
        <taxon>Metazoa</taxon>
        <taxon>Spiralia</taxon>
        <taxon>Lophotrochozoa</taxon>
        <taxon>Mollusca</taxon>
        <taxon>Gastropoda</taxon>
        <taxon>Heterobranchia</taxon>
        <taxon>Euthyneura</taxon>
        <taxon>Panpulmonata</taxon>
        <taxon>Sacoglossa</taxon>
        <taxon>Placobranchoidea</taxon>
        <taxon>Plakobranchidae</taxon>
        <taxon>Elysia</taxon>
    </lineage>
</organism>
<dbReference type="Proteomes" id="UP000762676">
    <property type="component" value="Unassembled WGS sequence"/>
</dbReference>
<comment type="caution">
    <text evidence="1">The sequence shown here is derived from an EMBL/GenBank/DDBJ whole genome shotgun (WGS) entry which is preliminary data.</text>
</comment>
<accession>A0AAV4HRB6</accession>
<evidence type="ECO:0000313" key="1">
    <source>
        <dbReference type="EMBL" id="GFS00255.1"/>
    </source>
</evidence>
<keyword evidence="2" id="KW-1185">Reference proteome</keyword>